<feature type="domain" description="C2H2-type" evidence="3">
    <location>
        <begin position="136"/>
        <end position="166"/>
    </location>
</feature>
<keyword evidence="1" id="KW-0862">Zinc</keyword>
<keyword evidence="5" id="KW-1185">Reference proteome</keyword>
<organism evidence="4 5">
    <name type="scientific">Trichostrongylus colubriformis</name>
    <name type="common">Black scour worm</name>
    <dbReference type="NCBI Taxonomy" id="6319"/>
    <lineage>
        <taxon>Eukaryota</taxon>
        <taxon>Metazoa</taxon>
        <taxon>Ecdysozoa</taxon>
        <taxon>Nematoda</taxon>
        <taxon>Chromadorea</taxon>
        <taxon>Rhabditida</taxon>
        <taxon>Rhabditina</taxon>
        <taxon>Rhabditomorpha</taxon>
        <taxon>Strongyloidea</taxon>
        <taxon>Trichostrongylidae</taxon>
        <taxon>Trichostrongylus</taxon>
    </lineage>
</organism>
<proteinExistence type="predicted"/>
<keyword evidence="1" id="KW-0863">Zinc-finger</keyword>
<feature type="domain" description="C2H2-type" evidence="3">
    <location>
        <begin position="71"/>
        <end position="95"/>
    </location>
</feature>
<protein>
    <submittedName>
        <fullName evidence="4">Zinc finger C2H2 type</fullName>
    </submittedName>
</protein>
<dbReference type="PANTHER" id="PTHR21354:SF0">
    <property type="entry name" value="ZINC FINGER PROTEIN 511"/>
    <property type="match status" value="1"/>
</dbReference>
<dbReference type="SMART" id="SM00355">
    <property type="entry name" value="ZnF_C2H2"/>
    <property type="match status" value="3"/>
</dbReference>
<feature type="region of interest" description="Disordered" evidence="2">
    <location>
        <begin position="207"/>
        <end position="229"/>
    </location>
</feature>
<dbReference type="InterPro" id="IPR013087">
    <property type="entry name" value="Znf_C2H2_type"/>
</dbReference>
<evidence type="ECO:0000313" key="4">
    <source>
        <dbReference type="EMBL" id="KAK5974635.1"/>
    </source>
</evidence>
<evidence type="ECO:0000256" key="1">
    <source>
        <dbReference type="PROSITE-ProRule" id="PRU00042"/>
    </source>
</evidence>
<dbReference type="EMBL" id="WIXE01014009">
    <property type="protein sequence ID" value="KAK5974635.1"/>
    <property type="molecule type" value="Genomic_DNA"/>
</dbReference>
<dbReference type="PANTHER" id="PTHR21354">
    <property type="entry name" value="ZINC FINGER PROTEIN 511"/>
    <property type="match status" value="1"/>
</dbReference>
<dbReference type="GO" id="GO:0008270">
    <property type="term" value="F:zinc ion binding"/>
    <property type="evidence" value="ECO:0007669"/>
    <property type="project" value="UniProtKB-KW"/>
</dbReference>
<reference evidence="4 5" key="1">
    <citation type="submission" date="2019-10" db="EMBL/GenBank/DDBJ databases">
        <title>Assembly and Annotation for the nematode Trichostrongylus colubriformis.</title>
        <authorList>
            <person name="Martin J."/>
        </authorList>
    </citation>
    <scope>NUCLEOTIDE SEQUENCE [LARGE SCALE GENOMIC DNA]</scope>
    <source>
        <strain evidence="4">G859</strain>
        <tissue evidence="4">Whole worm</tissue>
    </source>
</reference>
<accession>A0AAN8FQS4</accession>
<dbReference type="PROSITE" id="PS00028">
    <property type="entry name" value="ZINC_FINGER_C2H2_1"/>
    <property type="match status" value="3"/>
</dbReference>
<evidence type="ECO:0000256" key="2">
    <source>
        <dbReference type="SAM" id="MobiDB-lite"/>
    </source>
</evidence>
<dbReference type="InterPro" id="IPR039258">
    <property type="entry name" value="ZNF511"/>
</dbReference>
<evidence type="ECO:0000313" key="5">
    <source>
        <dbReference type="Proteomes" id="UP001331761"/>
    </source>
</evidence>
<sequence>MADSEVKARRKLEEAEKKSRGGGGFLGKIFGGSGADEAADLFIQHNDEEPTNPKVEDGVADTSSSCSDAVMECDLCSREFSNIVAFESHYEAAHSHQCVACSKMFITNKALDVHSDEKHCPFHKLRMEQNPGGSHFKCYHDHCDQSFAKESDRDDHCREKHNIDSSEVVIERRKLAKKVSNLEASLNKLSVSSRKKIAVPRAICFGGDQKRGFEGSSNVRRSRADKADG</sequence>
<evidence type="ECO:0000259" key="3">
    <source>
        <dbReference type="PROSITE" id="PS50157"/>
    </source>
</evidence>
<feature type="compositionally biased region" description="Basic and acidic residues" evidence="2">
    <location>
        <begin position="1"/>
        <end position="19"/>
    </location>
</feature>
<dbReference type="Proteomes" id="UP001331761">
    <property type="component" value="Unassembled WGS sequence"/>
</dbReference>
<feature type="region of interest" description="Disordered" evidence="2">
    <location>
        <begin position="1"/>
        <end position="25"/>
    </location>
</feature>
<name>A0AAN8FQS4_TRICO</name>
<dbReference type="PROSITE" id="PS50157">
    <property type="entry name" value="ZINC_FINGER_C2H2_2"/>
    <property type="match status" value="2"/>
</dbReference>
<dbReference type="AlphaFoldDB" id="A0AAN8FQS4"/>
<comment type="caution">
    <text evidence="4">The sequence shown here is derived from an EMBL/GenBank/DDBJ whole genome shotgun (WGS) entry which is preliminary data.</text>
</comment>
<gene>
    <name evidence="4" type="ORF">GCK32_008556</name>
</gene>
<keyword evidence="1" id="KW-0479">Metal-binding</keyword>